<protein>
    <submittedName>
        <fullName evidence="1">Uncharacterized protein</fullName>
    </submittedName>
</protein>
<dbReference type="GO" id="GO:0070652">
    <property type="term" value="C:HAUS complex"/>
    <property type="evidence" value="ECO:0007669"/>
    <property type="project" value="InterPro"/>
</dbReference>
<comment type="caution">
    <text evidence="1">The sequence shown here is derived from an EMBL/GenBank/DDBJ whole genome shotgun (WGS) entry which is preliminary data.</text>
</comment>
<dbReference type="EMBL" id="JANBQB010000212">
    <property type="protein sequence ID" value="KAJ1979563.1"/>
    <property type="molecule type" value="Genomic_DNA"/>
</dbReference>
<dbReference type="OrthoDB" id="66964at2759"/>
<keyword evidence="2" id="KW-1185">Reference proteome</keyword>
<proteinExistence type="predicted"/>
<sequence>MPPPSSLPPLPLAMATTYPRFAQLWHALTTATAAHPTNTSTVKEEPIATSHGTAEAHGRYCTTALLARALEAALADPSSVLPPSTRHMLAEAWVQDDMAQLSLASETPESSLPILGIPLNAPTPIVMDKSTQNQLYADCQQRLDRITNSIHTLTQDCEPAKGKVTLRDFPAAGSLFDAVRTLINTTNQQAQEITRAQLGLVTEYWECLEILVQLLADLWDVATHHMFGPEVDKIEAFAHYFRTIVENIYLKIRITHLESVVHWYQPGMVQALTSLRATLDHQKQSLLDQLTHVGEQLLKYQRAGPEYEQLALAYSQITENIRLVQDDIQRILA</sequence>
<evidence type="ECO:0000313" key="2">
    <source>
        <dbReference type="Proteomes" id="UP001151582"/>
    </source>
</evidence>
<gene>
    <name evidence="1" type="ORF">H4R34_002774</name>
</gene>
<dbReference type="InterPro" id="IPR029327">
    <property type="entry name" value="HAUS4"/>
</dbReference>
<accession>A0A9W8B3G7</accession>
<dbReference type="AlphaFoldDB" id="A0A9W8B3G7"/>
<dbReference type="GO" id="GO:0051225">
    <property type="term" value="P:spindle assembly"/>
    <property type="evidence" value="ECO:0007669"/>
    <property type="project" value="InterPro"/>
</dbReference>
<evidence type="ECO:0000313" key="1">
    <source>
        <dbReference type="EMBL" id="KAJ1979563.1"/>
    </source>
</evidence>
<reference evidence="1" key="1">
    <citation type="submission" date="2022-07" db="EMBL/GenBank/DDBJ databases">
        <title>Phylogenomic reconstructions and comparative analyses of Kickxellomycotina fungi.</title>
        <authorList>
            <person name="Reynolds N.K."/>
            <person name="Stajich J.E."/>
            <person name="Barry K."/>
            <person name="Grigoriev I.V."/>
            <person name="Crous P."/>
            <person name="Smith M.E."/>
        </authorList>
    </citation>
    <scope>NUCLEOTIDE SEQUENCE</scope>
    <source>
        <strain evidence="1">RSA 567</strain>
    </source>
</reference>
<dbReference type="Proteomes" id="UP001151582">
    <property type="component" value="Unassembled WGS sequence"/>
</dbReference>
<dbReference type="Pfam" id="PF14735">
    <property type="entry name" value="HAUS4"/>
    <property type="match status" value="1"/>
</dbReference>
<name>A0A9W8B3G7_9FUNG</name>
<organism evidence="1 2">
    <name type="scientific">Dimargaris verticillata</name>
    <dbReference type="NCBI Taxonomy" id="2761393"/>
    <lineage>
        <taxon>Eukaryota</taxon>
        <taxon>Fungi</taxon>
        <taxon>Fungi incertae sedis</taxon>
        <taxon>Zoopagomycota</taxon>
        <taxon>Kickxellomycotina</taxon>
        <taxon>Dimargaritomycetes</taxon>
        <taxon>Dimargaritales</taxon>
        <taxon>Dimargaritaceae</taxon>
        <taxon>Dimargaris</taxon>
    </lineage>
</organism>